<proteinExistence type="predicted"/>
<protein>
    <submittedName>
        <fullName evidence="3">Uncharacterized protein</fullName>
    </submittedName>
</protein>
<dbReference type="Proteomes" id="UP000800041">
    <property type="component" value="Unassembled WGS sequence"/>
</dbReference>
<feature type="transmembrane region" description="Helical" evidence="2">
    <location>
        <begin position="20"/>
        <end position="39"/>
    </location>
</feature>
<evidence type="ECO:0000256" key="1">
    <source>
        <dbReference type="SAM" id="MobiDB-lite"/>
    </source>
</evidence>
<feature type="region of interest" description="Disordered" evidence="1">
    <location>
        <begin position="48"/>
        <end position="69"/>
    </location>
</feature>
<keyword evidence="4" id="KW-1185">Reference proteome</keyword>
<keyword evidence="2" id="KW-0472">Membrane</keyword>
<organism evidence="3 4">
    <name type="scientific">Aulographum hederae CBS 113979</name>
    <dbReference type="NCBI Taxonomy" id="1176131"/>
    <lineage>
        <taxon>Eukaryota</taxon>
        <taxon>Fungi</taxon>
        <taxon>Dikarya</taxon>
        <taxon>Ascomycota</taxon>
        <taxon>Pezizomycotina</taxon>
        <taxon>Dothideomycetes</taxon>
        <taxon>Pleosporomycetidae</taxon>
        <taxon>Aulographales</taxon>
        <taxon>Aulographaceae</taxon>
    </lineage>
</organism>
<evidence type="ECO:0000256" key="2">
    <source>
        <dbReference type="SAM" id="Phobius"/>
    </source>
</evidence>
<accession>A0A6G1H372</accession>
<keyword evidence="2" id="KW-0812">Transmembrane</keyword>
<dbReference type="EMBL" id="ML977151">
    <property type="protein sequence ID" value="KAF1987673.1"/>
    <property type="molecule type" value="Genomic_DNA"/>
</dbReference>
<name>A0A6G1H372_9PEZI</name>
<sequence>MISAGGSINIHVDLHDGGGWSVLLLAGIIAFAFGALTKLNHLNLPSLRSHHPPSAKPWTDVAAQVRKRK</sequence>
<evidence type="ECO:0000313" key="3">
    <source>
        <dbReference type="EMBL" id="KAF1987673.1"/>
    </source>
</evidence>
<gene>
    <name evidence="3" type="ORF">K402DRAFT_392483</name>
</gene>
<reference evidence="3" key="1">
    <citation type="journal article" date="2020" name="Stud. Mycol.">
        <title>101 Dothideomycetes genomes: a test case for predicting lifestyles and emergence of pathogens.</title>
        <authorList>
            <person name="Haridas S."/>
            <person name="Albert R."/>
            <person name="Binder M."/>
            <person name="Bloem J."/>
            <person name="Labutti K."/>
            <person name="Salamov A."/>
            <person name="Andreopoulos B."/>
            <person name="Baker S."/>
            <person name="Barry K."/>
            <person name="Bills G."/>
            <person name="Bluhm B."/>
            <person name="Cannon C."/>
            <person name="Castanera R."/>
            <person name="Culley D."/>
            <person name="Daum C."/>
            <person name="Ezra D."/>
            <person name="Gonzalez J."/>
            <person name="Henrissat B."/>
            <person name="Kuo A."/>
            <person name="Liang C."/>
            <person name="Lipzen A."/>
            <person name="Lutzoni F."/>
            <person name="Magnuson J."/>
            <person name="Mondo S."/>
            <person name="Nolan M."/>
            <person name="Ohm R."/>
            <person name="Pangilinan J."/>
            <person name="Park H.-J."/>
            <person name="Ramirez L."/>
            <person name="Alfaro M."/>
            <person name="Sun H."/>
            <person name="Tritt A."/>
            <person name="Yoshinaga Y."/>
            <person name="Zwiers L.-H."/>
            <person name="Turgeon B."/>
            <person name="Goodwin S."/>
            <person name="Spatafora J."/>
            <person name="Crous P."/>
            <person name="Grigoriev I."/>
        </authorList>
    </citation>
    <scope>NUCLEOTIDE SEQUENCE</scope>
    <source>
        <strain evidence="3">CBS 113979</strain>
    </source>
</reference>
<keyword evidence="2" id="KW-1133">Transmembrane helix</keyword>
<evidence type="ECO:0000313" key="4">
    <source>
        <dbReference type="Proteomes" id="UP000800041"/>
    </source>
</evidence>
<dbReference type="AlphaFoldDB" id="A0A6G1H372"/>